<evidence type="ECO:0000313" key="1">
    <source>
        <dbReference type="EMBL" id="KYN50265.1"/>
    </source>
</evidence>
<keyword evidence="2" id="KW-1185">Reference proteome</keyword>
<gene>
    <name evidence="1" type="ORF">ALC62_07830</name>
</gene>
<reference evidence="1 2" key="1">
    <citation type="submission" date="2016-03" db="EMBL/GenBank/DDBJ databases">
        <title>Cyphomyrmex costatus WGS genome.</title>
        <authorList>
            <person name="Nygaard S."/>
            <person name="Hu H."/>
            <person name="Boomsma J."/>
            <person name="Zhang G."/>
        </authorList>
    </citation>
    <scope>NUCLEOTIDE SEQUENCE [LARGE SCALE GENOMIC DNA]</scope>
    <source>
        <strain evidence="1">MS0001</strain>
        <tissue evidence="1">Whole body</tissue>
    </source>
</reference>
<dbReference type="Gene3D" id="2.40.70.10">
    <property type="entry name" value="Acid Proteases"/>
    <property type="match status" value="1"/>
</dbReference>
<dbReference type="EMBL" id="LKEX01016677">
    <property type="protein sequence ID" value="KYN50265.1"/>
    <property type="molecule type" value="Genomic_DNA"/>
</dbReference>
<organism evidence="1 2">
    <name type="scientific">Cyphomyrmex costatus</name>
    <dbReference type="NCBI Taxonomy" id="456900"/>
    <lineage>
        <taxon>Eukaryota</taxon>
        <taxon>Metazoa</taxon>
        <taxon>Ecdysozoa</taxon>
        <taxon>Arthropoda</taxon>
        <taxon>Hexapoda</taxon>
        <taxon>Insecta</taxon>
        <taxon>Pterygota</taxon>
        <taxon>Neoptera</taxon>
        <taxon>Endopterygota</taxon>
        <taxon>Hymenoptera</taxon>
        <taxon>Apocrita</taxon>
        <taxon>Aculeata</taxon>
        <taxon>Formicoidea</taxon>
        <taxon>Formicidae</taxon>
        <taxon>Myrmicinae</taxon>
        <taxon>Cyphomyrmex</taxon>
    </lineage>
</organism>
<accession>A0A151K2B2</accession>
<proteinExistence type="predicted"/>
<dbReference type="AlphaFoldDB" id="A0A151K2B2"/>
<dbReference type="SUPFAM" id="SSF50630">
    <property type="entry name" value="Acid proteases"/>
    <property type="match status" value="1"/>
</dbReference>
<name>A0A151K2B2_9HYME</name>
<dbReference type="InterPro" id="IPR021109">
    <property type="entry name" value="Peptidase_aspartic_dom_sf"/>
</dbReference>
<comment type="caution">
    <text evidence="1">The sequence shown here is derived from an EMBL/GenBank/DDBJ whole genome shotgun (WGS) entry which is preliminary data.</text>
</comment>
<dbReference type="Proteomes" id="UP000078542">
    <property type="component" value="Unassembled WGS sequence"/>
</dbReference>
<feature type="non-terminal residue" evidence="1">
    <location>
        <position position="1"/>
    </location>
</feature>
<evidence type="ECO:0008006" key="3">
    <source>
        <dbReference type="Google" id="ProtNLM"/>
    </source>
</evidence>
<protein>
    <recommendedName>
        <fullName evidence="3">Peptidase A2 domain-containing protein</fullName>
    </recommendedName>
</protein>
<dbReference type="STRING" id="456900.A0A151K2B2"/>
<evidence type="ECO:0000313" key="2">
    <source>
        <dbReference type="Proteomes" id="UP000078542"/>
    </source>
</evidence>
<sequence>FMIDTGSDLNLIKRSLLKNEVAIDSRTVFELTGITKGRTRTVGVATLRISDDNVLFHVVSDEFPIGADAIIGTEFFRNHKVTIDYLRECLVTKGIAYYFQNDETVQVPARTRKQMYVHVADPEIQYGYILSLDAGPQVYLGNAVVSNRQGKAHLYIVNTDEDINILK</sequence>